<evidence type="ECO:0000313" key="4">
    <source>
        <dbReference type="EMBL" id="NDL56413.1"/>
    </source>
</evidence>
<dbReference type="PANTHER" id="PTHR37313:SF2">
    <property type="entry name" value="UPF0749 PROTEIN YLXX"/>
    <property type="match status" value="1"/>
</dbReference>
<dbReference type="Proteomes" id="UP000460435">
    <property type="component" value="Unassembled WGS sequence"/>
</dbReference>
<dbReference type="PANTHER" id="PTHR37313">
    <property type="entry name" value="UPF0749 PROTEIN RV1825"/>
    <property type="match status" value="1"/>
</dbReference>
<keyword evidence="5" id="KW-1185">Reference proteome</keyword>
<dbReference type="GO" id="GO:0005886">
    <property type="term" value="C:plasma membrane"/>
    <property type="evidence" value="ECO:0007669"/>
    <property type="project" value="TreeGrafter"/>
</dbReference>
<feature type="compositionally biased region" description="Basic and acidic residues" evidence="3">
    <location>
        <begin position="38"/>
        <end position="78"/>
    </location>
</feature>
<comment type="similarity">
    <text evidence="1">Belongs to the UPF0749 family.</text>
</comment>
<evidence type="ECO:0000256" key="1">
    <source>
        <dbReference type="ARBA" id="ARBA00009108"/>
    </source>
</evidence>
<evidence type="ECO:0000256" key="2">
    <source>
        <dbReference type="SAM" id="Coils"/>
    </source>
</evidence>
<feature type="coiled-coil region" evidence="2">
    <location>
        <begin position="142"/>
        <end position="169"/>
    </location>
</feature>
<dbReference type="AlphaFoldDB" id="A0A7K3LZF5"/>
<protein>
    <submittedName>
        <fullName evidence="4">DUF881 domain-containing protein</fullName>
    </submittedName>
</protein>
<dbReference type="Gene3D" id="3.30.70.1880">
    <property type="entry name" value="Protein of unknown function DUF881"/>
    <property type="match status" value="1"/>
</dbReference>
<dbReference type="InterPro" id="IPR010273">
    <property type="entry name" value="DUF881"/>
</dbReference>
<comment type="caution">
    <text evidence="4">The sequence shown here is derived from an EMBL/GenBank/DDBJ whole genome shotgun (WGS) entry which is preliminary data.</text>
</comment>
<name>A0A7K3LZF5_9ACTN</name>
<feature type="region of interest" description="Disordered" evidence="3">
    <location>
        <begin position="1"/>
        <end position="91"/>
    </location>
</feature>
<evidence type="ECO:0000313" key="5">
    <source>
        <dbReference type="Proteomes" id="UP000460435"/>
    </source>
</evidence>
<sequence>MSGMAEDENHKGEAAGQAYDDAKAVDQEPAQEAADQEPDTKAVEQEPAHKAEAIEPEPRAKGKEPEHKAKGKEPEHKASSPVTEAPRFRPVAPSGAKRFWRALATRPQTSHLGVGLLVGLLGFAAVVQVRGDEEDALAHARRDELVQILDGLSRQGDRLEDEITGLRRSREELVSGADAESVAMTQAEDRLRQAEIIAGTAPATGPGIQMTISDPDARVTKNELFSAVQELRTADAEAIQIEGVGNDNSVRVVTDTHFLDAEQGVSVSGVELRPTYVITAIGNPVNLDQAMHFPQGVVYKLNEVGAEVTVTQFSELTVDKLHEVREPEFARPAPEED</sequence>
<organism evidence="4 5">
    <name type="scientific">Phytoactinopolyspora mesophila</name>
    <dbReference type="NCBI Taxonomy" id="2650750"/>
    <lineage>
        <taxon>Bacteria</taxon>
        <taxon>Bacillati</taxon>
        <taxon>Actinomycetota</taxon>
        <taxon>Actinomycetes</taxon>
        <taxon>Jiangellales</taxon>
        <taxon>Jiangellaceae</taxon>
        <taxon>Phytoactinopolyspora</taxon>
    </lineage>
</organism>
<dbReference type="Pfam" id="PF05949">
    <property type="entry name" value="DUF881"/>
    <property type="match status" value="1"/>
</dbReference>
<evidence type="ECO:0000256" key="3">
    <source>
        <dbReference type="SAM" id="MobiDB-lite"/>
    </source>
</evidence>
<reference evidence="4 5" key="1">
    <citation type="submission" date="2019-11" db="EMBL/GenBank/DDBJ databases">
        <authorList>
            <person name="Li X.-J."/>
            <person name="Feng X.-M."/>
        </authorList>
    </citation>
    <scope>NUCLEOTIDE SEQUENCE [LARGE SCALE GENOMIC DNA]</scope>
    <source>
        <strain evidence="4 5">XMNu-373</strain>
    </source>
</reference>
<proteinExistence type="inferred from homology"/>
<dbReference type="EMBL" id="WLZY01000001">
    <property type="protein sequence ID" value="NDL56413.1"/>
    <property type="molecule type" value="Genomic_DNA"/>
</dbReference>
<accession>A0A7K3LZF5</accession>
<gene>
    <name evidence="4" type="ORF">F7O44_04925</name>
</gene>
<keyword evidence="2" id="KW-0175">Coiled coil</keyword>